<keyword evidence="4" id="KW-1185">Reference proteome</keyword>
<dbReference type="AlphaFoldDB" id="A0AAV5EAD4"/>
<dbReference type="PANTHER" id="PTHR32133">
    <property type="entry name" value="OS07G0120400 PROTEIN"/>
    <property type="match status" value="1"/>
</dbReference>
<dbReference type="Proteomes" id="UP001054889">
    <property type="component" value="Unassembled WGS sequence"/>
</dbReference>
<dbReference type="InterPro" id="IPR056594">
    <property type="entry name" value="AT5G49610-like_b-prop"/>
</dbReference>
<dbReference type="PANTHER" id="PTHR32133:SF380">
    <property type="entry name" value="OS10G0137700 PROTEIN"/>
    <property type="match status" value="1"/>
</dbReference>
<evidence type="ECO:0000313" key="3">
    <source>
        <dbReference type="EMBL" id="GJN19476.1"/>
    </source>
</evidence>
<reference evidence="3" key="2">
    <citation type="submission" date="2021-12" db="EMBL/GenBank/DDBJ databases">
        <title>Resequencing data analysis of finger millet.</title>
        <authorList>
            <person name="Hatakeyama M."/>
            <person name="Aluri S."/>
            <person name="Balachadran M.T."/>
            <person name="Sivarajan S.R."/>
            <person name="Poveda L."/>
            <person name="Shimizu-Inatsugi R."/>
            <person name="Schlapbach R."/>
            <person name="Sreeman S.M."/>
            <person name="Shimizu K.K."/>
        </authorList>
    </citation>
    <scope>NUCLEOTIDE SEQUENCE</scope>
</reference>
<comment type="caution">
    <text evidence="3">The sequence shown here is derived from an EMBL/GenBank/DDBJ whole genome shotgun (WGS) entry which is preliminary data.</text>
</comment>
<accession>A0AAV5EAD4</accession>
<dbReference type="InterPro" id="IPR001810">
    <property type="entry name" value="F-box_dom"/>
</dbReference>
<evidence type="ECO:0000313" key="4">
    <source>
        <dbReference type="Proteomes" id="UP001054889"/>
    </source>
</evidence>
<dbReference type="Gene3D" id="1.20.1280.50">
    <property type="match status" value="1"/>
</dbReference>
<proteinExistence type="predicted"/>
<dbReference type="Pfam" id="PF23635">
    <property type="entry name" value="Beta-prop_AT5G49610-like"/>
    <property type="match status" value="1"/>
</dbReference>
<dbReference type="SUPFAM" id="SSF81383">
    <property type="entry name" value="F-box domain"/>
    <property type="match status" value="1"/>
</dbReference>
<reference evidence="3" key="1">
    <citation type="journal article" date="2018" name="DNA Res.">
        <title>Multiple hybrid de novo genome assembly of finger millet, an orphan allotetraploid crop.</title>
        <authorList>
            <person name="Hatakeyama M."/>
            <person name="Aluri S."/>
            <person name="Balachadran M.T."/>
            <person name="Sivarajan S.R."/>
            <person name="Patrignani A."/>
            <person name="Gruter S."/>
            <person name="Poveda L."/>
            <person name="Shimizu-Inatsugi R."/>
            <person name="Baeten J."/>
            <person name="Francoijs K.J."/>
            <person name="Nataraja K.N."/>
            <person name="Reddy Y.A.N."/>
            <person name="Phadnis S."/>
            <person name="Ravikumar R.L."/>
            <person name="Schlapbach R."/>
            <person name="Sreeman S.M."/>
            <person name="Shimizu K.K."/>
        </authorList>
    </citation>
    <scope>NUCLEOTIDE SEQUENCE</scope>
</reference>
<evidence type="ECO:0008006" key="5">
    <source>
        <dbReference type="Google" id="ProtNLM"/>
    </source>
</evidence>
<feature type="domain" description="F-box" evidence="1">
    <location>
        <begin position="21"/>
        <end position="59"/>
    </location>
</feature>
<evidence type="ECO:0000259" key="1">
    <source>
        <dbReference type="Pfam" id="PF00646"/>
    </source>
</evidence>
<gene>
    <name evidence="3" type="primary">gb06756</name>
    <name evidence="3" type="ORF">PR202_gb06756</name>
</gene>
<evidence type="ECO:0000259" key="2">
    <source>
        <dbReference type="Pfam" id="PF23635"/>
    </source>
</evidence>
<dbReference type="Pfam" id="PF00646">
    <property type="entry name" value="F-box"/>
    <property type="match status" value="1"/>
</dbReference>
<protein>
    <recommendedName>
        <fullName evidence="5">F-box domain-containing protein</fullName>
    </recommendedName>
</protein>
<dbReference type="InterPro" id="IPR036047">
    <property type="entry name" value="F-box-like_dom_sf"/>
</dbReference>
<organism evidence="3 4">
    <name type="scientific">Eleusine coracana subsp. coracana</name>
    <dbReference type="NCBI Taxonomy" id="191504"/>
    <lineage>
        <taxon>Eukaryota</taxon>
        <taxon>Viridiplantae</taxon>
        <taxon>Streptophyta</taxon>
        <taxon>Embryophyta</taxon>
        <taxon>Tracheophyta</taxon>
        <taxon>Spermatophyta</taxon>
        <taxon>Magnoliopsida</taxon>
        <taxon>Liliopsida</taxon>
        <taxon>Poales</taxon>
        <taxon>Poaceae</taxon>
        <taxon>PACMAD clade</taxon>
        <taxon>Chloridoideae</taxon>
        <taxon>Cynodonteae</taxon>
        <taxon>Eleusininae</taxon>
        <taxon>Eleusine</taxon>
    </lineage>
</organism>
<name>A0AAV5EAD4_ELECO</name>
<feature type="domain" description="F-box protein AT5G49610-like beta-propeller" evidence="2">
    <location>
        <begin position="111"/>
        <end position="363"/>
    </location>
</feature>
<dbReference type="EMBL" id="BQKI01000074">
    <property type="protein sequence ID" value="GJN19476.1"/>
    <property type="molecule type" value="Genomic_DNA"/>
</dbReference>
<sequence length="388" mass="43112">MGGGRRTSSPALAPASPLEDDDLLSEFLLRLPPVPSSLPRASLVCKRWHNLISDEGFHRCFRDRHCNHPPLLGFFAQLENSISFTPIMEPPDRIPSDFFSFLLDNPGECRILCCRHGLVLLLLPTRLLVWDPSSGDASLISVPRGFDTRARAKVFNGAMLRAARDGGDKHSSHFQVVVVSTDEKSTRAFACVFSSETGEWSNPVSAACPSMTPPTSTPGTLVRRSLHWALDGVSHGILEYDLDKQFLKVIDVTLFLSNVLHYRIWAMPVEGGVLGYLFYSINHKIELWKWSADRDGGAGWVLERSFELDEFLPRSSHEGSHIEIVGIVEDSNVFYLQTKTGVYMVHMESMQCKKVSEITEIKACHSFTSVYTTGLGAVDGENGDEPLC</sequence>